<reference evidence="1" key="1">
    <citation type="submission" date="2021-05" db="EMBL/GenBank/DDBJ databases">
        <authorList>
            <person name="Pan Q."/>
            <person name="Jouanno E."/>
            <person name="Zahm M."/>
            <person name="Klopp C."/>
            <person name="Cabau C."/>
            <person name="Louis A."/>
            <person name="Berthelot C."/>
            <person name="Parey E."/>
            <person name="Roest Crollius H."/>
            <person name="Montfort J."/>
            <person name="Robinson-Rechavi M."/>
            <person name="Bouchez O."/>
            <person name="Lampietro C."/>
            <person name="Lopez Roques C."/>
            <person name="Donnadieu C."/>
            <person name="Postlethwait J."/>
            <person name="Bobe J."/>
            <person name="Dillon D."/>
            <person name="Chandos A."/>
            <person name="von Hippel F."/>
            <person name="Guiguen Y."/>
        </authorList>
    </citation>
    <scope>NUCLEOTIDE SEQUENCE</scope>
    <source>
        <strain evidence="1">YG-Jan2019</strain>
    </source>
</reference>
<sequence length="117" mass="13077">MFRNITAVFLGLTRRERKRNGKAVGSLNHGNPAPRLPLGRLLLLSPIEDTGLLLEQKTAGRKQLEEGYQEVDRQAPRVSAVGRPFPHYTRTSAGFPGCHTRRRGLTCCSPVLQRLVF</sequence>
<name>A0ACC2FV88_DALPE</name>
<evidence type="ECO:0000313" key="2">
    <source>
        <dbReference type="Proteomes" id="UP001157502"/>
    </source>
</evidence>
<proteinExistence type="predicted"/>
<comment type="caution">
    <text evidence="1">The sequence shown here is derived from an EMBL/GenBank/DDBJ whole genome shotgun (WGS) entry which is preliminary data.</text>
</comment>
<gene>
    <name evidence="1" type="ORF">DPEC_G00242490</name>
</gene>
<dbReference type="Proteomes" id="UP001157502">
    <property type="component" value="Chromosome 21"/>
</dbReference>
<protein>
    <submittedName>
        <fullName evidence="1">Uncharacterized protein</fullName>
    </submittedName>
</protein>
<evidence type="ECO:0000313" key="1">
    <source>
        <dbReference type="EMBL" id="KAJ7995241.1"/>
    </source>
</evidence>
<dbReference type="EMBL" id="CM055748">
    <property type="protein sequence ID" value="KAJ7995241.1"/>
    <property type="molecule type" value="Genomic_DNA"/>
</dbReference>
<accession>A0ACC2FV88</accession>
<organism evidence="1 2">
    <name type="scientific">Dallia pectoralis</name>
    <name type="common">Alaska blackfish</name>
    <dbReference type="NCBI Taxonomy" id="75939"/>
    <lineage>
        <taxon>Eukaryota</taxon>
        <taxon>Metazoa</taxon>
        <taxon>Chordata</taxon>
        <taxon>Craniata</taxon>
        <taxon>Vertebrata</taxon>
        <taxon>Euteleostomi</taxon>
        <taxon>Actinopterygii</taxon>
        <taxon>Neopterygii</taxon>
        <taxon>Teleostei</taxon>
        <taxon>Protacanthopterygii</taxon>
        <taxon>Esociformes</taxon>
        <taxon>Umbridae</taxon>
        <taxon>Dallia</taxon>
    </lineage>
</organism>
<keyword evidence="2" id="KW-1185">Reference proteome</keyword>